<dbReference type="AlphaFoldDB" id="A0A168M6B7"/>
<dbReference type="Gene3D" id="3.40.50.12780">
    <property type="entry name" value="N-terminal domain of ligase-like"/>
    <property type="match status" value="1"/>
</dbReference>
<evidence type="ECO:0000259" key="6">
    <source>
        <dbReference type="Pfam" id="PF00501"/>
    </source>
</evidence>
<dbReference type="InterPro" id="IPR000873">
    <property type="entry name" value="AMP-dep_synth/lig_dom"/>
</dbReference>
<feature type="domain" description="AMP-dependent synthetase/ligase" evidence="6">
    <location>
        <begin position="31"/>
        <end position="390"/>
    </location>
</feature>
<dbReference type="FunFam" id="3.40.50.12780:FF:000003">
    <property type="entry name" value="Long-chain-fatty-acid--CoA ligase FadD"/>
    <property type="match status" value="1"/>
</dbReference>
<dbReference type="Pfam" id="PF13193">
    <property type="entry name" value="AMP-binding_C"/>
    <property type="match status" value="1"/>
</dbReference>
<evidence type="ECO:0008006" key="10">
    <source>
        <dbReference type="Google" id="ProtNLM"/>
    </source>
</evidence>
<dbReference type="CDD" id="cd05911">
    <property type="entry name" value="Firefly_Luc_like"/>
    <property type="match status" value="1"/>
</dbReference>
<evidence type="ECO:0000256" key="4">
    <source>
        <dbReference type="ARBA" id="ARBA00022840"/>
    </source>
</evidence>
<evidence type="ECO:0000313" key="9">
    <source>
        <dbReference type="Proteomes" id="UP000078561"/>
    </source>
</evidence>
<dbReference type="InterPro" id="IPR045851">
    <property type="entry name" value="AMP-bd_C_sf"/>
</dbReference>
<dbReference type="OMA" id="PNSSFWY"/>
<keyword evidence="5" id="KW-0472">Membrane</keyword>
<feature type="domain" description="AMP-binding enzyme C-terminal" evidence="7">
    <location>
        <begin position="442"/>
        <end position="522"/>
    </location>
</feature>
<dbReference type="Gene3D" id="3.30.300.30">
    <property type="match status" value="1"/>
</dbReference>
<dbReference type="STRING" id="4829.A0A168M6B7"/>
<evidence type="ECO:0000256" key="2">
    <source>
        <dbReference type="ARBA" id="ARBA00022598"/>
    </source>
</evidence>
<dbReference type="FunFam" id="3.30.300.30:FF:000007">
    <property type="entry name" value="4-coumarate--CoA ligase 2"/>
    <property type="match status" value="1"/>
</dbReference>
<proteinExistence type="inferred from homology"/>
<dbReference type="OrthoDB" id="1898221at2759"/>
<dbReference type="GO" id="GO:0016405">
    <property type="term" value="F:CoA-ligase activity"/>
    <property type="evidence" value="ECO:0007669"/>
    <property type="project" value="TreeGrafter"/>
</dbReference>
<evidence type="ECO:0000256" key="3">
    <source>
        <dbReference type="ARBA" id="ARBA00022741"/>
    </source>
</evidence>
<protein>
    <recommendedName>
        <fullName evidence="10">AMP-dependent synthetase/ligase domain-containing protein</fullName>
    </recommendedName>
</protein>
<dbReference type="InParanoid" id="A0A168M6B7"/>
<reference evidence="8" key="1">
    <citation type="submission" date="2016-04" db="EMBL/GenBank/DDBJ databases">
        <authorList>
            <person name="Evans L.H."/>
            <person name="Alamgir A."/>
            <person name="Owens N."/>
            <person name="Weber N.D."/>
            <person name="Virtaneva K."/>
            <person name="Barbian K."/>
            <person name="Babar A."/>
            <person name="Rosenke K."/>
        </authorList>
    </citation>
    <scope>NUCLEOTIDE SEQUENCE [LARGE SCALE GENOMIC DNA]</scope>
    <source>
        <strain evidence="8">CBS 101.48</strain>
    </source>
</reference>
<dbReference type="PANTHER" id="PTHR24096">
    <property type="entry name" value="LONG-CHAIN-FATTY-ACID--COA LIGASE"/>
    <property type="match status" value="1"/>
</dbReference>
<keyword evidence="9" id="KW-1185">Reference proteome</keyword>
<evidence type="ECO:0000256" key="1">
    <source>
        <dbReference type="ARBA" id="ARBA00006432"/>
    </source>
</evidence>
<evidence type="ECO:0000256" key="5">
    <source>
        <dbReference type="SAM" id="Phobius"/>
    </source>
</evidence>
<accession>A0A168M6B7</accession>
<evidence type="ECO:0000259" key="7">
    <source>
        <dbReference type="Pfam" id="PF13193"/>
    </source>
</evidence>
<keyword evidence="4" id="KW-0067">ATP-binding</keyword>
<keyword evidence="5" id="KW-0812">Transmembrane</keyword>
<keyword evidence="2" id="KW-0436">Ligase</keyword>
<dbReference type="InterPro" id="IPR025110">
    <property type="entry name" value="AMP-bd_C"/>
</dbReference>
<evidence type="ECO:0000313" key="8">
    <source>
        <dbReference type="EMBL" id="SAL98025.1"/>
    </source>
</evidence>
<dbReference type="InterPro" id="IPR042099">
    <property type="entry name" value="ANL_N_sf"/>
</dbReference>
<name>A0A168M6B7_ABSGL</name>
<gene>
    <name evidence="8" type="primary">ABSGL_03552.1 scaffold 4609</name>
</gene>
<feature type="transmembrane region" description="Helical" evidence="5">
    <location>
        <begin position="226"/>
        <end position="250"/>
    </location>
</feature>
<keyword evidence="3" id="KW-0547">Nucleotide-binding</keyword>
<dbReference type="PANTHER" id="PTHR24096:SF149">
    <property type="entry name" value="AMP-BINDING DOMAIN-CONTAINING PROTEIN-RELATED"/>
    <property type="match status" value="1"/>
</dbReference>
<dbReference type="GO" id="GO:0005524">
    <property type="term" value="F:ATP binding"/>
    <property type="evidence" value="ECO:0007669"/>
    <property type="project" value="UniProtKB-KW"/>
</dbReference>
<dbReference type="Pfam" id="PF00501">
    <property type="entry name" value="AMP-binding"/>
    <property type="match status" value="1"/>
</dbReference>
<dbReference type="EMBL" id="LT552047">
    <property type="protein sequence ID" value="SAL98025.1"/>
    <property type="molecule type" value="Genomic_DNA"/>
</dbReference>
<sequence length="545" mass="58677">MVFTSNYPPIDIPTVGVAELLFENRHKIPDTKPILLDAHSDRHFTFGQLKRKVLQFAAGLQDKCGFQKGDVLTVFAPNTIDYPVALLGAVAAGGVASPANPAYSVKELSHQVSLSEAKVIICVPSNVDIALETAAKCGIPLSHLFVFGDDATQGVQPYTKVLLSGRHLAAPVPIPNPSEQPSYMCFSSGTTGLSKGVISTHTNITSNLLQVEAMLGPHINSNQDRVLGVLPFFHIFGLTVVVHLAIYMGLPLTVMSKFDLPLFLNVIQTHQISLSCLVPPIMVLLAKHPLVDQYNISSLRTIVSGAAPLSAELSQDVQARLTGCKIIQGYGLTETSPVVTFGNLSCPVEGSCGMLVPNMSIKVINEEGQEVGVNQRGELWCKGPNIMAGYVKNPVATADCIDGEGYFHTGDVCVVDDKGNYAIVDRIKELIKYKGFQVPPAELESIILSHPSVADCAVIGVYDCSQATELPRAYVVLQPSTLPSPDAAQDIMDHVASKVVQYKKLRGGVHFIDVVPKSASGKILRRIIKDWVKEEEKVVKVGAKL</sequence>
<comment type="similarity">
    <text evidence="1">Belongs to the ATP-dependent AMP-binding enzyme family.</text>
</comment>
<dbReference type="Proteomes" id="UP000078561">
    <property type="component" value="Unassembled WGS sequence"/>
</dbReference>
<dbReference type="SUPFAM" id="SSF56801">
    <property type="entry name" value="Acetyl-CoA synthetase-like"/>
    <property type="match status" value="1"/>
</dbReference>
<dbReference type="InterPro" id="IPR020845">
    <property type="entry name" value="AMP-binding_CS"/>
</dbReference>
<dbReference type="PROSITE" id="PS00455">
    <property type="entry name" value="AMP_BINDING"/>
    <property type="match status" value="1"/>
</dbReference>
<keyword evidence="5" id="KW-1133">Transmembrane helix</keyword>
<organism evidence="8">
    <name type="scientific">Absidia glauca</name>
    <name type="common">Pin mould</name>
    <dbReference type="NCBI Taxonomy" id="4829"/>
    <lineage>
        <taxon>Eukaryota</taxon>
        <taxon>Fungi</taxon>
        <taxon>Fungi incertae sedis</taxon>
        <taxon>Mucoromycota</taxon>
        <taxon>Mucoromycotina</taxon>
        <taxon>Mucoromycetes</taxon>
        <taxon>Mucorales</taxon>
        <taxon>Cunninghamellaceae</taxon>
        <taxon>Absidia</taxon>
    </lineage>
</organism>